<keyword evidence="1" id="KW-0472">Membrane</keyword>
<organism evidence="2 3">
    <name type="scientific">Brachionus plicatilis</name>
    <name type="common">Marine rotifer</name>
    <name type="synonym">Brachionus muelleri</name>
    <dbReference type="NCBI Taxonomy" id="10195"/>
    <lineage>
        <taxon>Eukaryota</taxon>
        <taxon>Metazoa</taxon>
        <taxon>Spiralia</taxon>
        <taxon>Gnathifera</taxon>
        <taxon>Rotifera</taxon>
        <taxon>Eurotatoria</taxon>
        <taxon>Monogononta</taxon>
        <taxon>Pseudotrocha</taxon>
        <taxon>Ploima</taxon>
        <taxon>Brachionidae</taxon>
        <taxon>Brachionus</taxon>
    </lineage>
</organism>
<comment type="caution">
    <text evidence="2">The sequence shown here is derived from an EMBL/GenBank/DDBJ whole genome shotgun (WGS) entry which is preliminary data.</text>
</comment>
<feature type="transmembrane region" description="Helical" evidence="1">
    <location>
        <begin position="60"/>
        <end position="82"/>
    </location>
</feature>
<keyword evidence="3" id="KW-1185">Reference proteome</keyword>
<evidence type="ECO:0000256" key="1">
    <source>
        <dbReference type="SAM" id="Phobius"/>
    </source>
</evidence>
<dbReference type="AlphaFoldDB" id="A0A3M7STS3"/>
<keyword evidence="1" id="KW-0812">Transmembrane</keyword>
<dbReference type="Proteomes" id="UP000276133">
    <property type="component" value="Unassembled WGS sequence"/>
</dbReference>
<evidence type="ECO:0000313" key="2">
    <source>
        <dbReference type="EMBL" id="RNA39020.1"/>
    </source>
</evidence>
<sequence length="83" mass="9953">MLSLKAVLNSDFKKSHRQISIEIDNGQNTNVMSNNIKKTFSNFKYENKLDITCQKKYYNLYFDLLILISNFNLPFFFLFHIIY</sequence>
<proteinExistence type="predicted"/>
<reference evidence="2 3" key="1">
    <citation type="journal article" date="2018" name="Sci. Rep.">
        <title>Genomic signatures of local adaptation to the degree of environmental predictability in rotifers.</title>
        <authorList>
            <person name="Franch-Gras L."/>
            <person name="Hahn C."/>
            <person name="Garcia-Roger E.M."/>
            <person name="Carmona M.J."/>
            <person name="Serra M."/>
            <person name="Gomez A."/>
        </authorList>
    </citation>
    <scope>NUCLEOTIDE SEQUENCE [LARGE SCALE GENOMIC DNA]</scope>
    <source>
        <strain evidence="2">HYR1</strain>
    </source>
</reference>
<evidence type="ECO:0000313" key="3">
    <source>
        <dbReference type="Proteomes" id="UP000276133"/>
    </source>
</evidence>
<dbReference type="EMBL" id="REGN01000796">
    <property type="protein sequence ID" value="RNA39020.1"/>
    <property type="molecule type" value="Genomic_DNA"/>
</dbReference>
<gene>
    <name evidence="2" type="ORF">BpHYR1_053194</name>
</gene>
<accession>A0A3M7STS3</accession>
<keyword evidence="1" id="KW-1133">Transmembrane helix</keyword>
<name>A0A3M7STS3_BRAPC</name>
<protein>
    <submittedName>
        <fullName evidence="2">Uncharacterized protein</fullName>
    </submittedName>
</protein>